<evidence type="ECO:0000313" key="2">
    <source>
        <dbReference type="Proteomes" id="UP000224567"/>
    </source>
</evidence>
<proteinExistence type="predicted"/>
<dbReference type="EMBL" id="MLFT02000009">
    <property type="protein sequence ID" value="PHT37592.1"/>
    <property type="molecule type" value="Genomic_DNA"/>
</dbReference>
<accession>A0A2G2VX88</accession>
<dbReference type="STRING" id="33114.A0A2G2VX88"/>
<name>A0A2G2VX88_CAPBA</name>
<dbReference type="Proteomes" id="UP000224567">
    <property type="component" value="Unassembled WGS sequence"/>
</dbReference>
<evidence type="ECO:0000313" key="1">
    <source>
        <dbReference type="EMBL" id="PHT37592.1"/>
    </source>
</evidence>
<protein>
    <submittedName>
        <fullName evidence="1">Transcription factor AS1</fullName>
    </submittedName>
</protein>
<dbReference type="PANTHER" id="PTHR47214">
    <property type="entry name" value="PROTEIN ROUGH SHEATH 2 HOMOLOG"/>
    <property type="match status" value="1"/>
</dbReference>
<reference evidence="2" key="2">
    <citation type="journal article" date="2017" name="J. Anim. Genet.">
        <title>Multiple reference genome sequences of hot pepper reveal the massive evolution of plant disease resistance genes by retroduplication.</title>
        <authorList>
            <person name="Kim S."/>
            <person name="Park J."/>
            <person name="Yeom S.-I."/>
            <person name="Kim Y.-M."/>
            <person name="Seo E."/>
            <person name="Kim K.-T."/>
            <person name="Kim M.-S."/>
            <person name="Lee J.M."/>
            <person name="Cheong K."/>
            <person name="Shin H.-S."/>
            <person name="Kim S.-B."/>
            <person name="Han K."/>
            <person name="Lee J."/>
            <person name="Park M."/>
            <person name="Lee H.-A."/>
            <person name="Lee H.-Y."/>
            <person name="Lee Y."/>
            <person name="Oh S."/>
            <person name="Lee J.H."/>
            <person name="Choi E."/>
            <person name="Choi E."/>
            <person name="Lee S.E."/>
            <person name="Jeon J."/>
            <person name="Kim H."/>
            <person name="Choi G."/>
            <person name="Song H."/>
            <person name="Lee J."/>
            <person name="Lee S.-C."/>
            <person name="Kwon J.-K."/>
            <person name="Lee H.-Y."/>
            <person name="Koo N."/>
            <person name="Hong Y."/>
            <person name="Kim R.W."/>
            <person name="Kang W.-H."/>
            <person name="Huh J.H."/>
            <person name="Kang B.-C."/>
            <person name="Yang T.-J."/>
            <person name="Lee Y.-H."/>
            <person name="Bennetzen J.L."/>
            <person name="Choi D."/>
        </authorList>
    </citation>
    <scope>NUCLEOTIDE SEQUENCE [LARGE SCALE GENOMIC DNA]</scope>
    <source>
        <strain evidence="2">cv. PBC81</strain>
    </source>
</reference>
<dbReference type="InterPro" id="IPR052844">
    <property type="entry name" value="Leaf_Dev_Regulator"/>
</dbReference>
<keyword evidence="2" id="KW-1185">Reference proteome</keyword>
<dbReference type="AlphaFoldDB" id="A0A2G2VX88"/>
<sequence>MNALRDEKRATLDSIEAEYKGQLAGLRRDAETEEQKLAEQWAYKHLRIAKLLEQMGCQSRLAEPNGGC</sequence>
<dbReference type="OrthoDB" id="2143914at2759"/>
<dbReference type="PANTHER" id="PTHR47214:SF3">
    <property type="entry name" value="TRANSCRIPTION FACTOR AS1"/>
    <property type="match status" value="1"/>
</dbReference>
<organism evidence="1 2">
    <name type="scientific">Capsicum baccatum</name>
    <name type="common">Peruvian pepper</name>
    <dbReference type="NCBI Taxonomy" id="33114"/>
    <lineage>
        <taxon>Eukaryota</taxon>
        <taxon>Viridiplantae</taxon>
        <taxon>Streptophyta</taxon>
        <taxon>Embryophyta</taxon>
        <taxon>Tracheophyta</taxon>
        <taxon>Spermatophyta</taxon>
        <taxon>Magnoliopsida</taxon>
        <taxon>eudicotyledons</taxon>
        <taxon>Gunneridae</taxon>
        <taxon>Pentapetalae</taxon>
        <taxon>asterids</taxon>
        <taxon>lamiids</taxon>
        <taxon>Solanales</taxon>
        <taxon>Solanaceae</taxon>
        <taxon>Solanoideae</taxon>
        <taxon>Capsiceae</taxon>
        <taxon>Capsicum</taxon>
    </lineage>
</organism>
<comment type="caution">
    <text evidence="1">The sequence shown here is derived from an EMBL/GenBank/DDBJ whole genome shotgun (WGS) entry which is preliminary data.</text>
</comment>
<reference evidence="1 2" key="1">
    <citation type="journal article" date="2017" name="Genome Biol.">
        <title>New reference genome sequences of hot pepper reveal the massive evolution of plant disease-resistance genes by retroduplication.</title>
        <authorList>
            <person name="Kim S."/>
            <person name="Park J."/>
            <person name="Yeom S.I."/>
            <person name="Kim Y.M."/>
            <person name="Seo E."/>
            <person name="Kim K.T."/>
            <person name="Kim M.S."/>
            <person name="Lee J.M."/>
            <person name="Cheong K."/>
            <person name="Shin H.S."/>
            <person name="Kim S.B."/>
            <person name="Han K."/>
            <person name="Lee J."/>
            <person name="Park M."/>
            <person name="Lee H.A."/>
            <person name="Lee H.Y."/>
            <person name="Lee Y."/>
            <person name="Oh S."/>
            <person name="Lee J.H."/>
            <person name="Choi E."/>
            <person name="Choi E."/>
            <person name="Lee S.E."/>
            <person name="Jeon J."/>
            <person name="Kim H."/>
            <person name="Choi G."/>
            <person name="Song H."/>
            <person name="Lee J."/>
            <person name="Lee S.C."/>
            <person name="Kwon J.K."/>
            <person name="Lee H.Y."/>
            <person name="Koo N."/>
            <person name="Hong Y."/>
            <person name="Kim R.W."/>
            <person name="Kang W.H."/>
            <person name="Huh J.H."/>
            <person name="Kang B.C."/>
            <person name="Yang T.J."/>
            <person name="Lee Y.H."/>
            <person name="Bennetzen J.L."/>
            <person name="Choi D."/>
        </authorList>
    </citation>
    <scope>NUCLEOTIDE SEQUENCE [LARGE SCALE GENOMIC DNA]</scope>
    <source>
        <strain evidence="2">cv. PBC81</strain>
    </source>
</reference>
<gene>
    <name evidence="1" type="ORF">CQW23_21165</name>
</gene>